<feature type="transmembrane region" description="Helical" evidence="1">
    <location>
        <begin position="43"/>
        <end position="67"/>
    </location>
</feature>
<sequence>MDPKLAVYLAYAVVTLALTLWVGHTLQRHGQAFLRDVLPTGELAAAVTKFLVVGFYLLNLGYMAIAMKTYDEVTGPVDAVETLATKIGIITLALVVVHLGTVLLLGRLRRQMQGPLTRAYPVPAAALTQQATERQAERQADARRLTPIA</sequence>
<accession>A0A8J3KN58</accession>
<evidence type="ECO:0000313" key="3">
    <source>
        <dbReference type="Proteomes" id="UP000659904"/>
    </source>
</evidence>
<gene>
    <name evidence="2" type="ORF">Cci01nite_68020</name>
</gene>
<keyword evidence="1" id="KW-0472">Membrane</keyword>
<name>A0A8J3KN58_9ACTN</name>
<organism evidence="2 3">
    <name type="scientific">Catellatospora citrea</name>
    <dbReference type="NCBI Taxonomy" id="53366"/>
    <lineage>
        <taxon>Bacteria</taxon>
        <taxon>Bacillati</taxon>
        <taxon>Actinomycetota</taxon>
        <taxon>Actinomycetes</taxon>
        <taxon>Micromonosporales</taxon>
        <taxon>Micromonosporaceae</taxon>
        <taxon>Catellatospora</taxon>
    </lineage>
</organism>
<evidence type="ECO:0000313" key="2">
    <source>
        <dbReference type="EMBL" id="GIG01709.1"/>
    </source>
</evidence>
<dbReference type="EMBL" id="BONH01000042">
    <property type="protein sequence ID" value="GIG01709.1"/>
    <property type="molecule type" value="Genomic_DNA"/>
</dbReference>
<dbReference type="Proteomes" id="UP000659904">
    <property type="component" value="Unassembled WGS sequence"/>
</dbReference>
<feature type="transmembrane region" description="Helical" evidence="1">
    <location>
        <begin position="87"/>
        <end position="108"/>
    </location>
</feature>
<protein>
    <submittedName>
        <fullName evidence="2">Uncharacterized protein</fullName>
    </submittedName>
</protein>
<reference evidence="2 3" key="1">
    <citation type="submission" date="2021-01" db="EMBL/GenBank/DDBJ databases">
        <title>Whole genome shotgun sequence of Catellatospora citrea NBRC 14495.</title>
        <authorList>
            <person name="Komaki H."/>
            <person name="Tamura T."/>
        </authorList>
    </citation>
    <scope>NUCLEOTIDE SEQUENCE [LARGE SCALE GENOMIC DNA]</scope>
    <source>
        <strain evidence="2 3">NBRC 14495</strain>
    </source>
</reference>
<keyword evidence="1" id="KW-1133">Transmembrane helix</keyword>
<comment type="caution">
    <text evidence="2">The sequence shown here is derived from an EMBL/GenBank/DDBJ whole genome shotgun (WGS) entry which is preliminary data.</text>
</comment>
<feature type="transmembrane region" description="Helical" evidence="1">
    <location>
        <begin position="6"/>
        <end position="23"/>
    </location>
</feature>
<keyword evidence="3" id="KW-1185">Reference proteome</keyword>
<proteinExistence type="predicted"/>
<dbReference type="RefSeq" id="WP_120317345.1">
    <property type="nucleotide sequence ID" value="NZ_BONH01000042.1"/>
</dbReference>
<dbReference type="AlphaFoldDB" id="A0A8J3KN58"/>
<evidence type="ECO:0000256" key="1">
    <source>
        <dbReference type="SAM" id="Phobius"/>
    </source>
</evidence>
<keyword evidence="1" id="KW-0812">Transmembrane</keyword>